<name>A0ABR8T3Q7_9BACL</name>
<dbReference type="RefSeq" id="WP_191803432.1">
    <property type="nucleotide sequence ID" value="NZ_JACSQL010000011.1"/>
</dbReference>
<dbReference type="EMBL" id="JACSQL010000011">
    <property type="protein sequence ID" value="MBD7970391.1"/>
    <property type="molecule type" value="Genomic_DNA"/>
</dbReference>
<organism evidence="1 2">
    <name type="scientific">Paenibacillus gallinarum</name>
    <dbReference type="NCBI Taxonomy" id="2762232"/>
    <lineage>
        <taxon>Bacteria</taxon>
        <taxon>Bacillati</taxon>
        <taxon>Bacillota</taxon>
        <taxon>Bacilli</taxon>
        <taxon>Bacillales</taxon>
        <taxon>Paenibacillaceae</taxon>
        <taxon>Paenibacillus</taxon>
    </lineage>
</organism>
<keyword evidence="2" id="KW-1185">Reference proteome</keyword>
<protein>
    <submittedName>
        <fullName evidence="1">Uncharacterized protein</fullName>
    </submittedName>
</protein>
<accession>A0ABR8T3Q7</accession>
<evidence type="ECO:0000313" key="2">
    <source>
        <dbReference type="Proteomes" id="UP000608071"/>
    </source>
</evidence>
<proteinExistence type="predicted"/>
<evidence type="ECO:0000313" key="1">
    <source>
        <dbReference type="EMBL" id="MBD7970391.1"/>
    </source>
</evidence>
<dbReference type="Proteomes" id="UP000608071">
    <property type="component" value="Unassembled WGS sequence"/>
</dbReference>
<reference evidence="1 2" key="1">
    <citation type="submission" date="2020-08" db="EMBL/GenBank/DDBJ databases">
        <title>A Genomic Blueprint of the Chicken Gut Microbiome.</title>
        <authorList>
            <person name="Gilroy R."/>
            <person name="Ravi A."/>
            <person name="Getino M."/>
            <person name="Pursley I."/>
            <person name="Horton D.L."/>
            <person name="Alikhan N.-F."/>
            <person name="Baker D."/>
            <person name="Gharbi K."/>
            <person name="Hall N."/>
            <person name="Watson M."/>
            <person name="Adriaenssens E.M."/>
            <person name="Foster-Nyarko E."/>
            <person name="Jarju S."/>
            <person name="Secka A."/>
            <person name="Antonio M."/>
            <person name="Oren A."/>
            <person name="Chaudhuri R."/>
            <person name="La Ragione R.M."/>
            <person name="Hildebrand F."/>
            <person name="Pallen M.J."/>
        </authorList>
    </citation>
    <scope>NUCLEOTIDE SEQUENCE [LARGE SCALE GENOMIC DNA]</scope>
    <source>
        <strain evidence="1 2">Sa2BVA9</strain>
    </source>
</reference>
<sequence>MSILKITNLTQTERPRLQSGDYFSIGVDRILVVSITGSDVQTTDIATGELILHECGNTVEELTEELECTYTDIVTHVPNKNVHMHVTIDPKGV</sequence>
<comment type="caution">
    <text evidence="1">The sequence shown here is derived from an EMBL/GenBank/DDBJ whole genome shotgun (WGS) entry which is preliminary data.</text>
</comment>
<gene>
    <name evidence="1" type="ORF">H9647_20185</name>
</gene>